<dbReference type="GO" id="GO:0005737">
    <property type="term" value="C:cytoplasm"/>
    <property type="evidence" value="ECO:0007669"/>
    <property type="project" value="UniProtKB-ARBA"/>
</dbReference>
<accession>A0A0G4B3X3</accession>
<feature type="compositionally biased region" description="Basic and acidic residues" evidence="4">
    <location>
        <begin position="94"/>
        <end position="131"/>
    </location>
</feature>
<dbReference type="SUPFAM" id="SSF54565">
    <property type="entry name" value="Ribosomal protein S16"/>
    <property type="match status" value="1"/>
</dbReference>
<name>A0A0G4B3X3_9BACT</name>
<dbReference type="Pfam" id="PF00886">
    <property type="entry name" value="Ribosomal_S16"/>
    <property type="match status" value="1"/>
</dbReference>
<evidence type="ECO:0000313" key="5">
    <source>
        <dbReference type="EMBL" id="AKM82554.1"/>
    </source>
</evidence>
<dbReference type="PANTHER" id="PTHR12919">
    <property type="entry name" value="30S RIBOSOMAL PROTEIN S16"/>
    <property type="match status" value="1"/>
</dbReference>
<keyword evidence="1 3" id="KW-0689">Ribosomal protein</keyword>
<dbReference type="NCBIfam" id="TIGR00002">
    <property type="entry name" value="S16"/>
    <property type="match status" value="1"/>
</dbReference>
<evidence type="ECO:0000256" key="2">
    <source>
        <dbReference type="ARBA" id="ARBA00023274"/>
    </source>
</evidence>
<evidence type="ECO:0000313" key="6">
    <source>
        <dbReference type="Proteomes" id="UP000035648"/>
    </source>
</evidence>
<evidence type="ECO:0000256" key="3">
    <source>
        <dbReference type="HAMAP-Rule" id="MF_00385"/>
    </source>
</evidence>
<feature type="region of interest" description="Disordered" evidence="4">
    <location>
        <begin position="94"/>
        <end position="185"/>
    </location>
</feature>
<gene>
    <name evidence="3" type="primary">rpsP</name>
    <name evidence="5" type="ORF">UT28_C0001G0774</name>
</gene>
<dbReference type="HAMAP" id="MF_00385">
    <property type="entry name" value="Ribosomal_bS16"/>
    <property type="match status" value="1"/>
</dbReference>
<protein>
    <recommendedName>
        <fullName evidence="3">Small ribosomal subunit protein bS16</fullName>
    </recommendedName>
</protein>
<dbReference type="GO" id="GO:0015935">
    <property type="term" value="C:small ribosomal subunit"/>
    <property type="evidence" value="ECO:0007669"/>
    <property type="project" value="TreeGrafter"/>
</dbReference>
<keyword evidence="2 3" id="KW-0687">Ribonucleoprotein</keyword>
<dbReference type="AlphaFoldDB" id="A0A0G4B3X3"/>
<evidence type="ECO:0000256" key="4">
    <source>
        <dbReference type="SAM" id="MobiDB-lite"/>
    </source>
</evidence>
<dbReference type="EMBL" id="CP011213">
    <property type="protein sequence ID" value="AKM82554.1"/>
    <property type="molecule type" value="Genomic_DNA"/>
</dbReference>
<proteinExistence type="inferred from homology"/>
<sequence length="185" mass="21115">MLVIRLRRTGKKHEPTYRIVVTDQRKSVYSPYVEMLGTFNPKTKQVVIDKEKAIEWMKKGAKPSHTVSKIFVKEEMKHDSIVVKKFRAISKKELERQKAEDEAEKIKEQAEKEAAKEAFEAQVEQEKKEAPTEDPLQAAAAEAIAEDKAEEAEKVESEVKPAEKEEETKPVEKPVEAEKPADEKA</sequence>
<dbReference type="PANTHER" id="PTHR12919:SF20">
    <property type="entry name" value="SMALL RIBOSOMAL SUBUNIT PROTEIN BS16M"/>
    <property type="match status" value="1"/>
</dbReference>
<dbReference type="Proteomes" id="UP000035648">
    <property type="component" value="Chromosome"/>
</dbReference>
<evidence type="ECO:0000256" key="1">
    <source>
        <dbReference type="ARBA" id="ARBA00022980"/>
    </source>
</evidence>
<dbReference type="InterPro" id="IPR023803">
    <property type="entry name" value="Ribosomal_bS16_dom_sf"/>
</dbReference>
<comment type="similarity">
    <text evidence="3">Belongs to the bacterial ribosomal protein bS16 family.</text>
</comment>
<reference evidence="5 6" key="1">
    <citation type="journal article" date="2015" name="Nature">
        <title>rRNA introns, odd ribosomes, and small enigmatic genomes across a large radiation of phyla.</title>
        <authorList>
            <person name="Brown C.T."/>
            <person name="Hug L.A."/>
            <person name="Thomas B.C."/>
            <person name="Sharon I."/>
            <person name="Castelle C.J."/>
            <person name="Singh A."/>
            <person name="Wilkins M.J."/>
            <person name="Williams K.H."/>
            <person name="Banfield J.F."/>
        </authorList>
    </citation>
    <scope>NUCLEOTIDE SEQUENCE [LARGE SCALE GENOMIC DNA]</scope>
</reference>
<dbReference type="STRING" id="1618337.UT28_C0001G0774"/>
<dbReference type="InterPro" id="IPR000307">
    <property type="entry name" value="Ribosomal_bS16"/>
</dbReference>
<dbReference type="KEGG" id="bbgw:UT28_C0001G0774"/>
<organism evidence="5 6">
    <name type="scientific">Berkelbacteria bacterium GW2011_GWE1_39_12</name>
    <dbReference type="NCBI Taxonomy" id="1618337"/>
    <lineage>
        <taxon>Bacteria</taxon>
        <taxon>Candidatus Berkelbacteria</taxon>
    </lineage>
</organism>
<dbReference type="GO" id="GO:0003735">
    <property type="term" value="F:structural constituent of ribosome"/>
    <property type="evidence" value="ECO:0007669"/>
    <property type="project" value="InterPro"/>
</dbReference>
<dbReference type="Gene3D" id="3.30.1320.10">
    <property type="match status" value="1"/>
</dbReference>
<dbReference type="GO" id="GO:0006412">
    <property type="term" value="P:translation"/>
    <property type="evidence" value="ECO:0007669"/>
    <property type="project" value="UniProtKB-UniRule"/>
</dbReference>
<feature type="compositionally biased region" description="Basic and acidic residues" evidence="4">
    <location>
        <begin position="145"/>
        <end position="185"/>
    </location>
</feature>